<protein>
    <submittedName>
        <fullName evidence="2">Uncharacterized protein</fullName>
    </submittedName>
</protein>
<evidence type="ECO:0000256" key="1">
    <source>
        <dbReference type="SAM" id="MobiDB-lite"/>
    </source>
</evidence>
<dbReference type="EMBL" id="JBBPBN010000153">
    <property type="protein sequence ID" value="KAK8975003.1"/>
    <property type="molecule type" value="Genomic_DNA"/>
</dbReference>
<proteinExistence type="predicted"/>
<accession>A0ABR2NG27</accession>
<dbReference type="Proteomes" id="UP001396334">
    <property type="component" value="Unassembled WGS sequence"/>
</dbReference>
<sequence length="122" mass="13093">MICGRVWLGEGLVAVVDAKGMFSSDALGVEGGSMRVQFMVLILNELNGENGSVKEMTIRVAHLFMVLWVKNQGQKLGEGYCVEVIRMSGAADKDQGCANKLLPGGSNPQEPGAGGDWFHKRP</sequence>
<keyword evidence="3" id="KW-1185">Reference proteome</keyword>
<reference evidence="2 3" key="1">
    <citation type="journal article" date="2024" name="G3 (Bethesda)">
        <title>Genome assembly of Hibiscus sabdariffa L. provides insights into metabolisms of medicinal natural products.</title>
        <authorList>
            <person name="Kim T."/>
        </authorList>
    </citation>
    <scope>NUCLEOTIDE SEQUENCE [LARGE SCALE GENOMIC DNA]</scope>
    <source>
        <strain evidence="2">TK-2024</strain>
        <tissue evidence="2">Old leaves</tissue>
    </source>
</reference>
<feature type="region of interest" description="Disordered" evidence="1">
    <location>
        <begin position="97"/>
        <end position="122"/>
    </location>
</feature>
<comment type="caution">
    <text evidence="2">The sequence shown here is derived from an EMBL/GenBank/DDBJ whole genome shotgun (WGS) entry which is preliminary data.</text>
</comment>
<gene>
    <name evidence="2" type="ORF">V6N11_000280</name>
</gene>
<organism evidence="2 3">
    <name type="scientific">Hibiscus sabdariffa</name>
    <name type="common">roselle</name>
    <dbReference type="NCBI Taxonomy" id="183260"/>
    <lineage>
        <taxon>Eukaryota</taxon>
        <taxon>Viridiplantae</taxon>
        <taxon>Streptophyta</taxon>
        <taxon>Embryophyta</taxon>
        <taxon>Tracheophyta</taxon>
        <taxon>Spermatophyta</taxon>
        <taxon>Magnoliopsida</taxon>
        <taxon>eudicotyledons</taxon>
        <taxon>Gunneridae</taxon>
        <taxon>Pentapetalae</taxon>
        <taxon>rosids</taxon>
        <taxon>malvids</taxon>
        <taxon>Malvales</taxon>
        <taxon>Malvaceae</taxon>
        <taxon>Malvoideae</taxon>
        <taxon>Hibiscus</taxon>
    </lineage>
</organism>
<name>A0ABR2NG27_9ROSI</name>
<evidence type="ECO:0000313" key="3">
    <source>
        <dbReference type="Proteomes" id="UP001396334"/>
    </source>
</evidence>
<evidence type="ECO:0000313" key="2">
    <source>
        <dbReference type="EMBL" id="KAK8975003.1"/>
    </source>
</evidence>